<gene>
    <name evidence="6" type="ORF">SAMN04487974_11431</name>
</gene>
<evidence type="ECO:0000313" key="7">
    <source>
        <dbReference type="Proteomes" id="UP000199495"/>
    </source>
</evidence>
<comment type="caution">
    <text evidence="4">Lacks conserved residue(s) required for the propagation of feature annotation.</text>
</comment>
<dbReference type="EMBL" id="FNCS01000014">
    <property type="protein sequence ID" value="SDG96317.1"/>
    <property type="molecule type" value="Genomic_DNA"/>
</dbReference>
<dbReference type="GO" id="GO:0016787">
    <property type="term" value="F:hydrolase activity"/>
    <property type="evidence" value="ECO:0007669"/>
    <property type="project" value="UniProtKB-UniRule"/>
</dbReference>
<evidence type="ECO:0000256" key="3">
    <source>
        <dbReference type="ARBA" id="ARBA00023098"/>
    </source>
</evidence>
<dbReference type="PROSITE" id="PS51635">
    <property type="entry name" value="PNPLA"/>
    <property type="match status" value="1"/>
</dbReference>
<keyword evidence="1 4" id="KW-0378">Hydrolase</keyword>
<dbReference type="InterPro" id="IPR050301">
    <property type="entry name" value="NTE"/>
</dbReference>
<sequence length="311" mass="32580">MKQIKVGLALGSGAARGWSHIGVLEALLDAGIVPDIVCGTSMGALVGGAYASGRLAELKAWAVTADRKVVTSMIDVSLLAGGLVDGMRIVKWLGDLEVSRDIETLGVPFGAVATDLTTGREVWLQSGALDKAIRASIALPGIFSPTEIEGRWLVDGGLVNPVPVSLCRAMGADFIIAVNLNEDLLGRRLTRTEDTSNQASSAKGSNLLDAIISMPASLRAQASGFKLFGTSGTTPGYFDVLANAINIMQDHITRSRLAGEPPHVQILPRVIDMGLMDFHRAEAAIAEGGRATETALPNIKAKLVHVAEHSG</sequence>
<evidence type="ECO:0000259" key="5">
    <source>
        <dbReference type="PROSITE" id="PS51635"/>
    </source>
</evidence>
<dbReference type="InterPro" id="IPR002641">
    <property type="entry name" value="PNPLA_dom"/>
</dbReference>
<dbReference type="PANTHER" id="PTHR14226:SF76">
    <property type="entry name" value="NTE FAMILY PROTEIN RSSA"/>
    <property type="match status" value="1"/>
</dbReference>
<keyword evidence="2 4" id="KW-0442">Lipid degradation</keyword>
<reference evidence="6 7" key="1">
    <citation type="submission" date="2016-10" db="EMBL/GenBank/DDBJ databases">
        <authorList>
            <person name="de Groot N.N."/>
        </authorList>
    </citation>
    <scope>NUCLEOTIDE SEQUENCE [LARGE SCALE GENOMIC DNA]</scope>
    <source>
        <strain evidence="6 7">CGMCC 1.10267</strain>
    </source>
</reference>
<dbReference type="AlphaFoldDB" id="A0A1G7YIT2"/>
<feature type="domain" description="PNPLA" evidence="5">
    <location>
        <begin position="8"/>
        <end position="168"/>
    </location>
</feature>
<evidence type="ECO:0000256" key="2">
    <source>
        <dbReference type="ARBA" id="ARBA00022963"/>
    </source>
</evidence>
<evidence type="ECO:0000256" key="1">
    <source>
        <dbReference type="ARBA" id="ARBA00022801"/>
    </source>
</evidence>
<keyword evidence="7" id="KW-1185">Reference proteome</keyword>
<dbReference type="Pfam" id="PF01734">
    <property type="entry name" value="Patatin"/>
    <property type="match status" value="1"/>
</dbReference>
<dbReference type="RefSeq" id="WP_210183946.1">
    <property type="nucleotide sequence ID" value="NZ_FNCS01000014.1"/>
</dbReference>
<organism evidence="6 7">
    <name type="scientific">Pelagibacterium luteolum</name>
    <dbReference type="NCBI Taxonomy" id="440168"/>
    <lineage>
        <taxon>Bacteria</taxon>
        <taxon>Pseudomonadati</taxon>
        <taxon>Pseudomonadota</taxon>
        <taxon>Alphaproteobacteria</taxon>
        <taxon>Hyphomicrobiales</taxon>
        <taxon>Devosiaceae</taxon>
        <taxon>Pelagibacterium</taxon>
    </lineage>
</organism>
<dbReference type="STRING" id="440168.SAMN04487974_11431"/>
<feature type="short sequence motif" description="DGA/G" evidence="4">
    <location>
        <begin position="155"/>
        <end position="157"/>
    </location>
</feature>
<dbReference type="Proteomes" id="UP000199495">
    <property type="component" value="Unassembled WGS sequence"/>
</dbReference>
<evidence type="ECO:0000313" key="6">
    <source>
        <dbReference type="EMBL" id="SDG96317.1"/>
    </source>
</evidence>
<dbReference type="InterPro" id="IPR016035">
    <property type="entry name" value="Acyl_Trfase/lysoPLipase"/>
</dbReference>
<proteinExistence type="predicted"/>
<evidence type="ECO:0000256" key="4">
    <source>
        <dbReference type="PROSITE-ProRule" id="PRU01161"/>
    </source>
</evidence>
<protein>
    <submittedName>
        <fullName evidence="6">NTE family protein</fullName>
    </submittedName>
</protein>
<feature type="active site" description="Nucleophile" evidence="4">
    <location>
        <position position="41"/>
    </location>
</feature>
<accession>A0A1G7YIT2</accession>
<dbReference type="PANTHER" id="PTHR14226">
    <property type="entry name" value="NEUROPATHY TARGET ESTERASE/SWISS CHEESE D.MELANOGASTER"/>
    <property type="match status" value="1"/>
</dbReference>
<feature type="short sequence motif" description="GXSXG" evidence="4">
    <location>
        <begin position="39"/>
        <end position="43"/>
    </location>
</feature>
<dbReference type="SUPFAM" id="SSF52151">
    <property type="entry name" value="FabD/lysophospholipase-like"/>
    <property type="match status" value="1"/>
</dbReference>
<keyword evidence="3 4" id="KW-0443">Lipid metabolism</keyword>
<dbReference type="GO" id="GO:0016042">
    <property type="term" value="P:lipid catabolic process"/>
    <property type="evidence" value="ECO:0007669"/>
    <property type="project" value="UniProtKB-UniRule"/>
</dbReference>
<name>A0A1G7YIT2_9HYPH</name>
<feature type="active site" description="Proton acceptor" evidence="4">
    <location>
        <position position="155"/>
    </location>
</feature>
<dbReference type="Gene3D" id="3.40.1090.10">
    <property type="entry name" value="Cytosolic phospholipase A2 catalytic domain"/>
    <property type="match status" value="2"/>
</dbReference>